<feature type="domain" description="Aminoglycoside phosphotransferase" evidence="1">
    <location>
        <begin position="44"/>
        <end position="266"/>
    </location>
</feature>
<name>A0A221T0I6_9DEIO</name>
<dbReference type="AlphaFoldDB" id="A0A221T0I6"/>
<evidence type="ECO:0000259" key="1">
    <source>
        <dbReference type="Pfam" id="PF01636"/>
    </source>
</evidence>
<keyword evidence="2" id="KW-0614">Plasmid</keyword>
<accession>A0A221T0I6</accession>
<dbReference type="KEGG" id="dfc:DFI_14640"/>
<dbReference type="InterPro" id="IPR002575">
    <property type="entry name" value="Aminoglycoside_PTrfase"/>
</dbReference>
<dbReference type="EMBL" id="CP021082">
    <property type="protein sequence ID" value="ASN82422.1"/>
    <property type="molecule type" value="Genomic_DNA"/>
</dbReference>
<geneLocation type="plasmid" evidence="3">
    <name>pdfi1</name>
</geneLocation>
<dbReference type="RefSeq" id="WP_027464004.1">
    <property type="nucleotide sequence ID" value="NZ_CP021082.1"/>
</dbReference>
<sequence>MPQDLPPLDLFNLPPEAALRPLHAHAPVWQLQLPGRSGTGVLKRTARTSGEAVAVWSGALRDAGVGVVAPERAFSPNPRTRVTSDGEERWVIYPFVEGRPYTGAPREIRSAGRLLGQIHAFEAERDFGLNVHASARAFPRESLAMDAEVIVEHVRQAFPEQAGRLEGLLLERTERYLQAALPRVQGEALPLVNCSWDHKAANLVYVTPDAPVLIDPDNAARLPRVYDLAITALSFPLDGTLHRGPQRLWTPEEWQRFLAGYLEFVTFTPAERACWADVLLCAWMDESLWQLQDSADAWQDPAQEPLLLELALLDAPFRLPAGGGRAS</sequence>
<evidence type="ECO:0000313" key="2">
    <source>
        <dbReference type="EMBL" id="ASN82422.1"/>
    </source>
</evidence>
<proteinExistence type="predicted"/>
<reference evidence="2 3" key="1">
    <citation type="submission" date="2017-05" db="EMBL/GenBank/DDBJ databases">
        <title>The complete genome sequence of Deinococcus ficus isolated from the rhizosphere of the Ficus religiosa L. in Taiwan.</title>
        <authorList>
            <person name="Wu K.-M."/>
            <person name="Liao T.-L."/>
            <person name="Liu Y.-M."/>
            <person name="Young C.-C."/>
            <person name="Tsai S.-F."/>
        </authorList>
    </citation>
    <scope>NUCLEOTIDE SEQUENCE [LARGE SCALE GENOMIC DNA]</scope>
    <source>
        <strain evidence="2 3">CC-FR2-10</strain>
        <plasmid evidence="3">pdfi1</plasmid>
    </source>
</reference>
<keyword evidence="3" id="KW-1185">Reference proteome</keyword>
<dbReference type="Gene3D" id="3.90.1200.10">
    <property type="match status" value="1"/>
</dbReference>
<protein>
    <recommendedName>
        <fullName evidence="1">Aminoglycoside phosphotransferase domain-containing protein</fullName>
    </recommendedName>
</protein>
<evidence type="ECO:0000313" key="3">
    <source>
        <dbReference type="Proteomes" id="UP000259030"/>
    </source>
</evidence>
<organism evidence="2 3">
    <name type="scientific">Deinococcus ficus</name>
    <dbReference type="NCBI Taxonomy" id="317577"/>
    <lineage>
        <taxon>Bacteria</taxon>
        <taxon>Thermotogati</taxon>
        <taxon>Deinococcota</taxon>
        <taxon>Deinococci</taxon>
        <taxon>Deinococcales</taxon>
        <taxon>Deinococcaceae</taxon>
        <taxon>Deinococcus</taxon>
    </lineage>
</organism>
<dbReference type="SUPFAM" id="SSF56112">
    <property type="entry name" value="Protein kinase-like (PK-like)"/>
    <property type="match status" value="1"/>
</dbReference>
<dbReference type="Proteomes" id="UP000259030">
    <property type="component" value="Plasmid pDFI1"/>
</dbReference>
<dbReference type="InterPro" id="IPR011009">
    <property type="entry name" value="Kinase-like_dom_sf"/>
</dbReference>
<dbReference type="Pfam" id="PF01636">
    <property type="entry name" value="APH"/>
    <property type="match status" value="1"/>
</dbReference>
<gene>
    <name evidence="2" type="ORF">DFI_14640</name>
</gene>